<keyword evidence="3" id="KW-1185">Reference proteome</keyword>
<feature type="non-terminal residue" evidence="2">
    <location>
        <position position="1"/>
    </location>
</feature>
<feature type="compositionally biased region" description="Low complexity" evidence="1">
    <location>
        <begin position="125"/>
        <end position="141"/>
    </location>
</feature>
<dbReference type="Proteomes" id="UP000054047">
    <property type="component" value="Unassembled WGS sequence"/>
</dbReference>
<proteinExistence type="predicted"/>
<reference evidence="2 3" key="1">
    <citation type="submission" date="2013-12" db="EMBL/GenBank/DDBJ databases">
        <title>Draft genome of the parsitic nematode Ancylostoma duodenale.</title>
        <authorList>
            <person name="Mitreva M."/>
        </authorList>
    </citation>
    <scope>NUCLEOTIDE SEQUENCE [LARGE SCALE GENOMIC DNA]</scope>
    <source>
        <strain evidence="2 3">Zhejiang</strain>
    </source>
</reference>
<feature type="compositionally biased region" description="Polar residues" evidence="1">
    <location>
        <begin position="145"/>
        <end position="159"/>
    </location>
</feature>
<feature type="region of interest" description="Disordered" evidence="1">
    <location>
        <begin position="50"/>
        <end position="180"/>
    </location>
</feature>
<organism evidence="2 3">
    <name type="scientific">Ancylostoma duodenale</name>
    <dbReference type="NCBI Taxonomy" id="51022"/>
    <lineage>
        <taxon>Eukaryota</taxon>
        <taxon>Metazoa</taxon>
        <taxon>Ecdysozoa</taxon>
        <taxon>Nematoda</taxon>
        <taxon>Chromadorea</taxon>
        <taxon>Rhabditida</taxon>
        <taxon>Rhabditina</taxon>
        <taxon>Rhabditomorpha</taxon>
        <taxon>Strongyloidea</taxon>
        <taxon>Ancylostomatidae</taxon>
        <taxon>Ancylostomatinae</taxon>
        <taxon>Ancylostoma</taxon>
    </lineage>
</organism>
<evidence type="ECO:0000256" key="1">
    <source>
        <dbReference type="SAM" id="MobiDB-lite"/>
    </source>
</evidence>
<dbReference type="OrthoDB" id="10562204at2759"/>
<evidence type="ECO:0000313" key="2">
    <source>
        <dbReference type="EMBL" id="KIH52518.1"/>
    </source>
</evidence>
<evidence type="ECO:0000313" key="3">
    <source>
        <dbReference type="Proteomes" id="UP000054047"/>
    </source>
</evidence>
<dbReference type="AlphaFoldDB" id="A0A0C2C869"/>
<feature type="compositionally biased region" description="Polar residues" evidence="1">
    <location>
        <begin position="91"/>
        <end position="101"/>
    </location>
</feature>
<name>A0A0C2C869_9BILA</name>
<sequence>RSFPIPGARACCCRSSGSLAAREEASRSQEHVPVAVAQVAPLRPEELFLQPESIQAAPPPPPVTSASAVQMPAQVDGLAVGAANSEPVASPPQTQMSNEGTAQLEDPDVSVAISLPSEANTQPSERTQPAPRTTPEPTTAESVLSPVTVQATSTPINSSETKKDAKSNGVSQRNKKKQRL</sequence>
<gene>
    <name evidence="2" type="ORF">ANCDUO_17380</name>
</gene>
<accession>A0A0C2C869</accession>
<dbReference type="EMBL" id="KN743486">
    <property type="protein sequence ID" value="KIH52518.1"/>
    <property type="molecule type" value="Genomic_DNA"/>
</dbReference>
<protein>
    <submittedName>
        <fullName evidence="2">Uncharacterized protein</fullName>
    </submittedName>
</protein>